<dbReference type="InterPro" id="IPR001387">
    <property type="entry name" value="Cro/C1-type_HTH"/>
</dbReference>
<proteinExistence type="predicted"/>
<gene>
    <name evidence="4" type="ORF">HNQ46_000937</name>
</gene>
<dbReference type="SUPFAM" id="SSF47413">
    <property type="entry name" value="lambda repressor-like DNA-binding domains"/>
    <property type="match status" value="1"/>
</dbReference>
<dbReference type="CDD" id="cd00093">
    <property type="entry name" value="HTH_XRE"/>
    <property type="match status" value="1"/>
</dbReference>
<dbReference type="AlphaFoldDB" id="A0A7W9SGG8"/>
<dbReference type="InterPro" id="IPR010982">
    <property type="entry name" value="Lambda_DNA-bd_dom_sf"/>
</dbReference>
<accession>A0A7W9SGG8</accession>
<dbReference type="SMART" id="SM00530">
    <property type="entry name" value="HTH_XRE"/>
    <property type="match status" value="1"/>
</dbReference>
<dbReference type="PANTHER" id="PTHR46558:SF11">
    <property type="entry name" value="HTH-TYPE TRANSCRIPTIONAL REGULATOR XRE"/>
    <property type="match status" value="1"/>
</dbReference>
<dbReference type="RefSeq" id="WP_183683434.1">
    <property type="nucleotide sequence ID" value="NZ_JACHHH010000004.1"/>
</dbReference>
<dbReference type="GO" id="GO:0003677">
    <property type="term" value="F:DNA binding"/>
    <property type="evidence" value="ECO:0007669"/>
    <property type="project" value="UniProtKB-KW"/>
</dbReference>
<comment type="caution">
    <text evidence="4">The sequence shown here is derived from an EMBL/GenBank/DDBJ whole genome shotgun (WGS) entry which is preliminary data.</text>
</comment>
<keyword evidence="2" id="KW-0472">Membrane</keyword>
<dbReference type="Pfam" id="PF01381">
    <property type="entry name" value="HTH_3"/>
    <property type="match status" value="1"/>
</dbReference>
<keyword evidence="2" id="KW-1133">Transmembrane helix</keyword>
<dbReference type="PANTHER" id="PTHR46558">
    <property type="entry name" value="TRACRIPTIONAL REGULATORY PROTEIN-RELATED-RELATED"/>
    <property type="match status" value="1"/>
</dbReference>
<evidence type="ECO:0000313" key="5">
    <source>
        <dbReference type="Proteomes" id="UP000522163"/>
    </source>
</evidence>
<reference evidence="4 5" key="1">
    <citation type="submission" date="2020-08" db="EMBL/GenBank/DDBJ databases">
        <title>Genomic Encyclopedia of Type Strains, Phase IV (KMG-IV): sequencing the most valuable type-strain genomes for metagenomic binning, comparative biology and taxonomic classification.</title>
        <authorList>
            <person name="Goeker M."/>
        </authorList>
    </citation>
    <scope>NUCLEOTIDE SEQUENCE [LARGE SCALE GENOMIC DNA]</scope>
    <source>
        <strain evidence="4 5">DSM 17245</strain>
    </source>
</reference>
<dbReference type="Gene3D" id="1.10.260.40">
    <property type="entry name" value="lambda repressor-like DNA-binding domains"/>
    <property type="match status" value="1"/>
</dbReference>
<feature type="domain" description="HTH cro/C1-type" evidence="3">
    <location>
        <begin position="10"/>
        <end position="64"/>
    </location>
</feature>
<dbReference type="PROSITE" id="PS50943">
    <property type="entry name" value="HTH_CROC1"/>
    <property type="match status" value="1"/>
</dbReference>
<evidence type="ECO:0000256" key="1">
    <source>
        <dbReference type="ARBA" id="ARBA00023125"/>
    </source>
</evidence>
<dbReference type="Proteomes" id="UP000522163">
    <property type="component" value="Unassembled WGS sequence"/>
</dbReference>
<dbReference type="EMBL" id="JACHHH010000004">
    <property type="protein sequence ID" value="MBB6040965.1"/>
    <property type="molecule type" value="Genomic_DNA"/>
</dbReference>
<name>A0A7W9SGG8_9FIRM</name>
<keyword evidence="1" id="KW-0238">DNA-binding</keyword>
<feature type="transmembrane region" description="Helical" evidence="2">
    <location>
        <begin position="99"/>
        <end position="120"/>
    </location>
</feature>
<dbReference type="GeneID" id="85014490"/>
<protein>
    <submittedName>
        <fullName evidence="4">Transcriptional regulator with XRE-family HTH domain</fullName>
    </submittedName>
</protein>
<evidence type="ECO:0000256" key="2">
    <source>
        <dbReference type="SAM" id="Phobius"/>
    </source>
</evidence>
<sequence>MDLVKIGKYISEKRKNLGLTQKQLAEKIGMSDKSVSKWERGICLPDVSLYFDLCSILGISINEFLAGEDIVHENIEKKSEENIISVVTDSKRKQKSLKYIICALLILSILTTAVIATSLYRAYRPMNYITPMAGNSVEMQTVNLIAGPDGVNAYQFTTTDKFARLKIYYSEYHKGKLLSKEPVEIGFEGMDSPKNGGIIIVPDYDHAIIKLVVWTDDGSKSSVDLPLMEGVAGREYYIRSQSRIEGKPEIIYDFEDVLLGLAYDKDEITVPNLLDLLLGKTDAYSENEYIYLFSYEFCKK</sequence>
<evidence type="ECO:0000313" key="4">
    <source>
        <dbReference type="EMBL" id="MBB6040965.1"/>
    </source>
</evidence>
<evidence type="ECO:0000259" key="3">
    <source>
        <dbReference type="PROSITE" id="PS50943"/>
    </source>
</evidence>
<keyword evidence="2" id="KW-0812">Transmembrane</keyword>
<organism evidence="4 5">
    <name type="scientific">Oribacterium sinus</name>
    <dbReference type="NCBI Taxonomy" id="237576"/>
    <lineage>
        <taxon>Bacteria</taxon>
        <taxon>Bacillati</taxon>
        <taxon>Bacillota</taxon>
        <taxon>Clostridia</taxon>
        <taxon>Lachnospirales</taxon>
        <taxon>Lachnospiraceae</taxon>
        <taxon>Oribacterium</taxon>
    </lineage>
</organism>